<dbReference type="PROSITE" id="PS50932">
    <property type="entry name" value="HTH_LACI_2"/>
    <property type="match status" value="1"/>
</dbReference>
<dbReference type="InterPro" id="IPR046335">
    <property type="entry name" value="LacI/GalR-like_sensor"/>
</dbReference>
<reference evidence="5 6" key="1">
    <citation type="submission" date="2019-03" db="EMBL/GenBank/DDBJ databases">
        <title>Draft genome sequences of novel Actinobacteria.</title>
        <authorList>
            <person name="Sahin N."/>
            <person name="Ay H."/>
            <person name="Saygin H."/>
        </authorList>
    </citation>
    <scope>NUCLEOTIDE SEQUENCE [LARGE SCALE GENOMIC DNA]</scope>
    <source>
        <strain evidence="5 6">DSM 41900</strain>
    </source>
</reference>
<comment type="caution">
    <text evidence="5">The sequence shown here is derived from an EMBL/GenBank/DDBJ whole genome shotgun (WGS) entry which is preliminary data.</text>
</comment>
<dbReference type="OrthoDB" id="4268837at2"/>
<dbReference type="Gene3D" id="3.40.50.2300">
    <property type="match status" value="2"/>
</dbReference>
<dbReference type="Pfam" id="PF13377">
    <property type="entry name" value="Peripla_BP_3"/>
    <property type="match status" value="1"/>
</dbReference>
<dbReference type="InterPro" id="IPR000843">
    <property type="entry name" value="HTH_LacI"/>
</dbReference>
<keyword evidence="3" id="KW-0804">Transcription</keyword>
<dbReference type="EMBL" id="SMKI01000032">
    <property type="protein sequence ID" value="TDC78488.1"/>
    <property type="molecule type" value="Genomic_DNA"/>
</dbReference>
<accession>A0A4R4TKL6</accession>
<sequence>MHQRRPTIEQVAAHAKVGRGTVSRVINDSGSVSEQARRAVRRAIDELGYVPNRAASALAARHTGTGTVALVMSEEAGRQFEQPYFGQIVGGISSAADEAGLALTLRLTRSPEERADLADQLRAQRVDGVLMISLVCEDPLVDELERHGIPTVLGGRPCRGPRPVPTGYVDADNRDGARRATAYLVGQGRRRIATIAGSQETTAGIDRLAGYRDALGDRRELVAHGDFSVSGGMLAMRRLLDAEPALDAVFAASDNMAVGALWALEEQGRRVPDDVAVVGFEDAVVTSQAQPALTTVHQPTEAMGRRMVELLRARIGGAPETEAPIICDTSLVIRQSA</sequence>
<gene>
    <name evidence="5" type="ORF">E1283_05005</name>
</gene>
<dbReference type="Pfam" id="PF00356">
    <property type="entry name" value="LacI"/>
    <property type="match status" value="1"/>
</dbReference>
<evidence type="ECO:0000256" key="2">
    <source>
        <dbReference type="ARBA" id="ARBA00023125"/>
    </source>
</evidence>
<dbReference type="SUPFAM" id="SSF47413">
    <property type="entry name" value="lambda repressor-like DNA-binding domains"/>
    <property type="match status" value="1"/>
</dbReference>
<dbReference type="GO" id="GO:0000976">
    <property type="term" value="F:transcription cis-regulatory region binding"/>
    <property type="evidence" value="ECO:0007669"/>
    <property type="project" value="TreeGrafter"/>
</dbReference>
<dbReference type="AlphaFoldDB" id="A0A4R4TKL6"/>
<dbReference type="SUPFAM" id="SSF53822">
    <property type="entry name" value="Periplasmic binding protein-like I"/>
    <property type="match status" value="1"/>
</dbReference>
<keyword evidence="6" id="KW-1185">Reference proteome</keyword>
<evidence type="ECO:0000256" key="3">
    <source>
        <dbReference type="ARBA" id="ARBA00023163"/>
    </source>
</evidence>
<organism evidence="5 6">
    <name type="scientific">Streptomyces hainanensis</name>
    <dbReference type="NCBI Taxonomy" id="402648"/>
    <lineage>
        <taxon>Bacteria</taxon>
        <taxon>Bacillati</taxon>
        <taxon>Actinomycetota</taxon>
        <taxon>Actinomycetes</taxon>
        <taxon>Kitasatosporales</taxon>
        <taxon>Streptomycetaceae</taxon>
        <taxon>Streptomyces</taxon>
    </lineage>
</organism>
<dbReference type="PANTHER" id="PTHR30146">
    <property type="entry name" value="LACI-RELATED TRANSCRIPTIONAL REPRESSOR"/>
    <property type="match status" value="1"/>
</dbReference>
<dbReference type="PANTHER" id="PTHR30146:SF109">
    <property type="entry name" value="HTH-TYPE TRANSCRIPTIONAL REGULATOR GALS"/>
    <property type="match status" value="1"/>
</dbReference>
<keyword evidence="1" id="KW-0805">Transcription regulation</keyword>
<evidence type="ECO:0000259" key="4">
    <source>
        <dbReference type="PROSITE" id="PS50932"/>
    </source>
</evidence>
<dbReference type="InterPro" id="IPR028082">
    <property type="entry name" value="Peripla_BP_I"/>
</dbReference>
<feature type="domain" description="HTH lacI-type" evidence="4">
    <location>
        <begin position="6"/>
        <end position="60"/>
    </location>
</feature>
<evidence type="ECO:0000256" key="1">
    <source>
        <dbReference type="ARBA" id="ARBA00023015"/>
    </source>
</evidence>
<proteinExistence type="predicted"/>
<protein>
    <submittedName>
        <fullName evidence="5">LacI family transcriptional regulator</fullName>
    </submittedName>
</protein>
<dbReference type="GO" id="GO:0003700">
    <property type="term" value="F:DNA-binding transcription factor activity"/>
    <property type="evidence" value="ECO:0007669"/>
    <property type="project" value="TreeGrafter"/>
</dbReference>
<evidence type="ECO:0000313" key="5">
    <source>
        <dbReference type="EMBL" id="TDC78488.1"/>
    </source>
</evidence>
<dbReference type="RefSeq" id="WP_132816641.1">
    <property type="nucleotide sequence ID" value="NZ_SMKI01000032.1"/>
</dbReference>
<dbReference type="CDD" id="cd06267">
    <property type="entry name" value="PBP1_LacI_sugar_binding-like"/>
    <property type="match status" value="1"/>
</dbReference>
<dbReference type="CDD" id="cd01392">
    <property type="entry name" value="HTH_LacI"/>
    <property type="match status" value="1"/>
</dbReference>
<dbReference type="Proteomes" id="UP000295345">
    <property type="component" value="Unassembled WGS sequence"/>
</dbReference>
<evidence type="ECO:0000313" key="6">
    <source>
        <dbReference type="Proteomes" id="UP000295345"/>
    </source>
</evidence>
<dbReference type="Gene3D" id="1.10.260.40">
    <property type="entry name" value="lambda repressor-like DNA-binding domains"/>
    <property type="match status" value="1"/>
</dbReference>
<keyword evidence="2" id="KW-0238">DNA-binding</keyword>
<dbReference type="InterPro" id="IPR010982">
    <property type="entry name" value="Lambda_DNA-bd_dom_sf"/>
</dbReference>
<name>A0A4R4TKL6_9ACTN</name>
<dbReference type="SMART" id="SM00354">
    <property type="entry name" value="HTH_LACI"/>
    <property type="match status" value="1"/>
</dbReference>